<evidence type="ECO:0000313" key="14">
    <source>
        <dbReference type="Proteomes" id="UP000663880"/>
    </source>
</evidence>
<dbReference type="GO" id="GO:0048598">
    <property type="term" value="P:embryonic morphogenesis"/>
    <property type="evidence" value="ECO:0007669"/>
    <property type="project" value="UniProtKB-ARBA"/>
</dbReference>
<feature type="domain" description="C2H2-type" evidence="12">
    <location>
        <begin position="736"/>
        <end position="763"/>
    </location>
</feature>
<feature type="domain" description="C2H2-type" evidence="12">
    <location>
        <begin position="651"/>
        <end position="679"/>
    </location>
</feature>
<feature type="domain" description="C2H2-type" evidence="12">
    <location>
        <begin position="680"/>
        <end position="707"/>
    </location>
</feature>
<evidence type="ECO:0000256" key="9">
    <source>
        <dbReference type="ARBA" id="ARBA00023163"/>
    </source>
</evidence>
<evidence type="ECO:0000256" key="2">
    <source>
        <dbReference type="ARBA" id="ARBA00006991"/>
    </source>
</evidence>
<keyword evidence="8" id="KW-0238">DNA-binding</keyword>
<dbReference type="OrthoDB" id="9411774at2759"/>
<evidence type="ECO:0000313" key="13">
    <source>
        <dbReference type="EMBL" id="CAF4866491.1"/>
    </source>
</evidence>
<evidence type="ECO:0000256" key="6">
    <source>
        <dbReference type="ARBA" id="ARBA00022833"/>
    </source>
</evidence>
<keyword evidence="10" id="KW-0539">Nucleus</keyword>
<feature type="domain" description="C2H2-type" evidence="12">
    <location>
        <begin position="708"/>
        <end position="735"/>
    </location>
</feature>
<comment type="similarity">
    <text evidence="2">Belongs to the krueppel C2H2-type zinc-finger protein family.</text>
</comment>
<dbReference type="SUPFAM" id="SSF57667">
    <property type="entry name" value="beta-beta-alpha zinc fingers"/>
    <property type="match status" value="7"/>
</dbReference>
<dbReference type="SMART" id="SM00355">
    <property type="entry name" value="ZnF_C2H2"/>
    <property type="match status" value="14"/>
</dbReference>
<keyword evidence="4" id="KW-0677">Repeat</keyword>
<dbReference type="FunFam" id="3.30.160.60:FF:000446">
    <property type="entry name" value="Zinc finger protein"/>
    <property type="match status" value="1"/>
</dbReference>
<feature type="domain" description="C2H2-type" evidence="12">
    <location>
        <begin position="80"/>
        <end position="107"/>
    </location>
</feature>
<keyword evidence="6" id="KW-0862">Zinc</keyword>
<dbReference type="SMART" id="SM00614">
    <property type="entry name" value="ZnF_BED"/>
    <property type="match status" value="3"/>
</dbReference>
<protein>
    <recommendedName>
        <fullName evidence="12">C2H2-type domain-containing protein</fullName>
    </recommendedName>
</protein>
<dbReference type="GO" id="GO:0005654">
    <property type="term" value="C:nucleoplasm"/>
    <property type="evidence" value="ECO:0007669"/>
    <property type="project" value="TreeGrafter"/>
</dbReference>
<evidence type="ECO:0000259" key="12">
    <source>
        <dbReference type="PROSITE" id="PS50157"/>
    </source>
</evidence>
<evidence type="ECO:0000256" key="4">
    <source>
        <dbReference type="ARBA" id="ARBA00022737"/>
    </source>
</evidence>
<dbReference type="GO" id="GO:0001227">
    <property type="term" value="F:DNA-binding transcription repressor activity, RNA polymerase II-specific"/>
    <property type="evidence" value="ECO:0007669"/>
    <property type="project" value="TreeGrafter"/>
</dbReference>
<dbReference type="Proteomes" id="UP000663880">
    <property type="component" value="Unassembled WGS sequence"/>
</dbReference>
<evidence type="ECO:0000256" key="7">
    <source>
        <dbReference type="ARBA" id="ARBA00023015"/>
    </source>
</evidence>
<organism evidence="13 14">
    <name type="scientific">Pieris macdunnoughi</name>
    <dbReference type="NCBI Taxonomy" id="345717"/>
    <lineage>
        <taxon>Eukaryota</taxon>
        <taxon>Metazoa</taxon>
        <taxon>Ecdysozoa</taxon>
        <taxon>Arthropoda</taxon>
        <taxon>Hexapoda</taxon>
        <taxon>Insecta</taxon>
        <taxon>Pterygota</taxon>
        <taxon>Neoptera</taxon>
        <taxon>Endopterygota</taxon>
        <taxon>Lepidoptera</taxon>
        <taxon>Glossata</taxon>
        <taxon>Ditrysia</taxon>
        <taxon>Papilionoidea</taxon>
        <taxon>Pieridae</taxon>
        <taxon>Pierinae</taxon>
        <taxon>Pieris</taxon>
    </lineage>
</organism>
<name>A0A821SWS2_9NEOP</name>
<feature type="domain" description="C2H2-type" evidence="12">
    <location>
        <begin position="137"/>
        <end position="164"/>
    </location>
</feature>
<evidence type="ECO:0000256" key="3">
    <source>
        <dbReference type="ARBA" id="ARBA00022723"/>
    </source>
</evidence>
<comment type="subcellular location">
    <subcellularLocation>
        <location evidence="1">Nucleus</location>
    </subcellularLocation>
</comment>
<evidence type="ECO:0000256" key="5">
    <source>
        <dbReference type="ARBA" id="ARBA00022771"/>
    </source>
</evidence>
<feature type="domain" description="C2H2-type" evidence="12">
    <location>
        <begin position="221"/>
        <end position="248"/>
    </location>
</feature>
<dbReference type="InterPro" id="IPR036236">
    <property type="entry name" value="Znf_C2H2_sf"/>
</dbReference>
<feature type="domain" description="C2H2-type" evidence="12">
    <location>
        <begin position="764"/>
        <end position="787"/>
    </location>
</feature>
<accession>A0A821SWS2</accession>
<dbReference type="PROSITE" id="PS00028">
    <property type="entry name" value="ZINC_FINGER_C2H2_1"/>
    <property type="match status" value="13"/>
</dbReference>
<dbReference type="FunFam" id="3.30.160.60:FF:000624">
    <property type="entry name" value="zinc finger protein 697"/>
    <property type="match status" value="1"/>
</dbReference>
<dbReference type="Pfam" id="PF00096">
    <property type="entry name" value="zf-C2H2"/>
    <property type="match status" value="5"/>
</dbReference>
<dbReference type="InterPro" id="IPR013087">
    <property type="entry name" value="Znf_C2H2_type"/>
</dbReference>
<dbReference type="FunFam" id="3.30.160.60:FF:000340">
    <property type="entry name" value="zinc finger protein 473 isoform X1"/>
    <property type="match status" value="1"/>
</dbReference>
<dbReference type="PANTHER" id="PTHR24399:SF23">
    <property type="entry name" value="C2H2-TYPE DOMAIN-CONTAINING PROTEIN"/>
    <property type="match status" value="1"/>
</dbReference>
<dbReference type="PROSITE" id="PS50157">
    <property type="entry name" value="ZINC_FINGER_C2H2_2"/>
    <property type="match status" value="13"/>
</dbReference>
<keyword evidence="3" id="KW-0479">Metal-binding</keyword>
<gene>
    <name evidence="13" type="ORF">PMACD_LOCUS8371</name>
</gene>
<feature type="domain" description="C2H2-type" evidence="12">
    <location>
        <begin position="165"/>
        <end position="192"/>
    </location>
</feature>
<feature type="domain" description="C2H2-type" evidence="12">
    <location>
        <begin position="108"/>
        <end position="136"/>
    </location>
</feature>
<keyword evidence="7" id="KW-0805">Transcription regulation</keyword>
<dbReference type="FunFam" id="3.30.160.60:FF:001370">
    <property type="entry name" value="Zinc finger protein"/>
    <property type="match status" value="1"/>
</dbReference>
<keyword evidence="9" id="KW-0804">Transcription</keyword>
<dbReference type="EMBL" id="CAJOBZ010000022">
    <property type="protein sequence ID" value="CAF4866491.1"/>
    <property type="molecule type" value="Genomic_DNA"/>
</dbReference>
<dbReference type="PANTHER" id="PTHR24399">
    <property type="entry name" value="ZINC FINGER AND BTB DOMAIN-CONTAINING"/>
    <property type="match status" value="1"/>
</dbReference>
<dbReference type="Gene3D" id="3.30.160.60">
    <property type="entry name" value="Classic Zinc Finger"/>
    <property type="match status" value="11"/>
</dbReference>
<dbReference type="Pfam" id="PF13465">
    <property type="entry name" value="zf-H2C2_2"/>
    <property type="match status" value="1"/>
</dbReference>
<feature type="domain" description="C2H2-type" evidence="12">
    <location>
        <begin position="193"/>
        <end position="220"/>
    </location>
</feature>
<keyword evidence="14" id="KW-1185">Reference proteome</keyword>
<keyword evidence="5 11" id="KW-0863">Zinc-finger</keyword>
<reference evidence="13" key="1">
    <citation type="submission" date="2021-02" db="EMBL/GenBank/DDBJ databases">
        <authorList>
            <person name="Steward A R."/>
        </authorList>
    </citation>
    <scope>NUCLEOTIDE SEQUENCE</scope>
</reference>
<sequence length="823" mass="94495">MSSYETFYAALLKFRNHYVKQHKQSSLEFTETSTEEEIEQLDDVEYDDLSKSNMRRDRMDDRTRIELNEVQSKINGKVYYTCKVCEKNLSSAHTYLFHKNIHTGERPCVCHVCGKTFRAPSGLQRHLKETHERVKRYVCALCAKTFVNSQNLRQHMRIHTGERPYVCAQCGKRFTQSGSLHVHLKTHSDLFPFNCTECGAQFRLRSGLSKHKLKHTGERPHVCVNCGKGFRQKHELNSHSLTHSNAKPFACTLCGAAFRQRRALRHHCKRLHESRETANTAIKSEVTAGNCFSVELEKHSEEKGFLHVNFFENGKSYGTCKTCNKKISASCLRRHARLHDEDKTYRCDACGLGFKESAFAMPNLKENPNCTLTFRCTLEKRLTSANAGKHLDCEVSSIATHTPTALERQTMALRNNKGLCSRSERVSEYLVRIVPAPLYTETGFVISSTEAINKRTDTCHFNKQDTFKLLADVSTIFSVPQPETAKVQFMKEQFVHNDTDHANWIHYSKHNTSDKKQPLHYNTFVQTRNNSIDGSSHNRVVPEFSLQTIDNSVEDTNNSTETKDIQNSPNSPISTGAEAAYAAYDALSSSTDKVIDRFERNEFSDHSDTESFARLSESVFEAIEDTRDSIIDKPTDELRVIEKSKKSKRTRTCPICGKIYTASSSYFYHMKHFHRQSKEHSCDVCGKKFGTRGDLEQHGAVHTEECKYACRSCDKKFRSRASWYIHEQIHEGIKNYKCSTCDKCFRWRTHLQRHTLRHAAEKKHECAMCGRGFSVHCDLLRHARTHAVGSFECEECRVKFAQIRYLKAHMRKKHSVTSTSDIG</sequence>
<comment type="caution">
    <text evidence="13">The sequence shown here is derived from an EMBL/GenBank/DDBJ whole genome shotgun (WGS) entry which is preliminary data.</text>
</comment>
<feature type="domain" description="C2H2-type" evidence="12">
    <location>
        <begin position="249"/>
        <end position="277"/>
    </location>
</feature>
<proteinExistence type="inferred from homology"/>
<evidence type="ECO:0000256" key="1">
    <source>
        <dbReference type="ARBA" id="ARBA00004123"/>
    </source>
</evidence>
<dbReference type="GO" id="GO:0000978">
    <property type="term" value="F:RNA polymerase II cis-regulatory region sequence-specific DNA binding"/>
    <property type="evidence" value="ECO:0007669"/>
    <property type="project" value="TreeGrafter"/>
</dbReference>
<evidence type="ECO:0000256" key="10">
    <source>
        <dbReference type="ARBA" id="ARBA00023242"/>
    </source>
</evidence>
<evidence type="ECO:0000256" key="11">
    <source>
        <dbReference type="PROSITE-ProRule" id="PRU00042"/>
    </source>
</evidence>
<dbReference type="FunFam" id="3.30.160.60:FF:000100">
    <property type="entry name" value="Zinc finger 45-like"/>
    <property type="match status" value="1"/>
</dbReference>
<feature type="domain" description="C2H2-type" evidence="12">
    <location>
        <begin position="791"/>
        <end position="819"/>
    </location>
</feature>
<evidence type="ECO:0000256" key="8">
    <source>
        <dbReference type="ARBA" id="ARBA00023125"/>
    </source>
</evidence>
<dbReference type="AlphaFoldDB" id="A0A821SWS2"/>
<dbReference type="GO" id="GO:0008270">
    <property type="term" value="F:zinc ion binding"/>
    <property type="evidence" value="ECO:0007669"/>
    <property type="project" value="UniProtKB-KW"/>
</dbReference>